<evidence type="ECO:0000313" key="2">
    <source>
        <dbReference type="EMBL" id="KAG0147522.1"/>
    </source>
</evidence>
<comment type="caution">
    <text evidence="2">The sequence shown here is derived from an EMBL/GenBank/DDBJ whole genome shotgun (WGS) entry which is preliminary data.</text>
</comment>
<reference evidence="2" key="1">
    <citation type="submission" date="2013-11" db="EMBL/GenBank/DDBJ databases">
        <title>Genome sequence of the fusiform rust pathogen reveals effectors for host alternation and coevolution with pine.</title>
        <authorList>
            <consortium name="DOE Joint Genome Institute"/>
            <person name="Smith K."/>
            <person name="Pendleton A."/>
            <person name="Kubisiak T."/>
            <person name="Anderson C."/>
            <person name="Salamov A."/>
            <person name="Aerts A."/>
            <person name="Riley R."/>
            <person name="Clum A."/>
            <person name="Lindquist E."/>
            <person name="Ence D."/>
            <person name="Campbell M."/>
            <person name="Kronenberg Z."/>
            <person name="Feau N."/>
            <person name="Dhillon B."/>
            <person name="Hamelin R."/>
            <person name="Burleigh J."/>
            <person name="Smith J."/>
            <person name="Yandell M."/>
            <person name="Nelson C."/>
            <person name="Grigoriev I."/>
            <person name="Davis J."/>
        </authorList>
    </citation>
    <scope>NUCLEOTIDE SEQUENCE</scope>
    <source>
        <strain evidence="2">G11</strain>
    </source>
</reference>
<dbReference type="Proteomes" id="UP000886653">
    <property type="component" value="Unassembled WGS sequence"/>
</dbReference>
<feature type="compositionally biased region" description="Basic and acidic residues" evidence="1">
    <location>
        <begin position="42"/>
        <end position="62"/>
    </location>
</feature>
<keyword evidence="3" id="KW-1185">Reference proteome</keyword>
<accession>A0A9P6NL10</accession>
<sequence>MRTTSPSRSLSQTCLYAGPPIRQKPRASPHTVFLTTSKKKSGHDEKDESSQLDKDERMERRKQNQRAQTPNPREGDKAGGVELDIVLGMRRPVPNDYESIPPTQLPKGHYFSRQPAPLYSSADGTLLH</sequence>
<proteinExistence type="predicted"/>
<name>A0A9P6NL10_9BASI</name>
<protein>
    <submittedName>
        <fullName evidence="2">Uncharacterized protein</fullName>
    </submittedName>
</protein>
<dbReference type="AlphaFoldDB" id="A0A9P6NL10"/>
<organism evidence="2 3">
    <name type="scientific">Cronartium quercuum f. sp. fusiforme G11</name>
    <dbReference type="NCBI Taxonomy" id="708437"/>
    <lineage>
        <taxon>Eukaryota</taxon>
        <taxon>Fungi</taxon>
        <taxon>Dikarya</taxon>
        <taxon>Basidiomycota</taxon>
        <taxon>Pucciniomycotina</taxon>
        <taxon>Pucciniomycetes</taxon>
        <taxon>Pucciniales</taxon>
        <taxon>Coleosporiaceae</taxon>
        <taxon>Cronartium</taxon>
    </lineage>
</organism>
<gene>
    <name evidence="2" type="ORF">CROQUDRAFT_91436</name>
</gene>
<feature type="compositionally biased region" description="Polar residues" evidence="1">
    <location>
        <begin position="1"/>
        <end position="14"/>
    </location>
</feature>
<evidence type="ECO:0000313" key="3">
    <source>
        <dbReference type="Proteomes" id="UP000886653"/>
    </source>
</evidence>
<evidence type="ECO:0000256" key="1">
    <source>
        <dbReference type="SAM" id="MobiDB-lite"/>
    </source>
</evidence>
<dbReference type="EMBL" id="MU167247">
    <property type="protein sequence ID" value="KAG0147522.1"/>
    <property type="molecule type" value="Genomic_DNA"/>
</dbReference>
<feature type="region of interest" description="Disordered" evidence="1">
    <location>
        <begin position="1"/>
        <end position="128"/>
    </location>
</feature>